<evidence type="ECO:0000313" key="3">
    <source>
        <dbReference type="Proteomes" id="UP000756921"/>
    </source>
</evidence>
<protein>
    <submittedName>
        <fullName evidence="2">Uncharacterized protein</fullName>
    </submittedName>
</protein>
<sequence>MNLSNLLPSAKPRLTLSNGEATSPFHRPPAPTIQHPPLVLKPSPTATLVPWVNGSPGASTTTDSAISPSIAPRSWTPRIGFSYGSAAAVQAFLQHEQFQEPPERELGFASAGYGGHYGPKLKPAMAKYMLKHNIINRTTHSGVMADPETKCVPALDNCDDICYSAVDGPLFGLTEYTYDVRGLAYMPPSYYI</sequence>
<feature type="region of interest" description="Disordered" evidence="1">
    <location>
        <begin position="1"/>
        <end position="36"/>
    </location>
</feature>
<dbReference type="SUPFAM" id="SSF53474">
    <property type="entry name" value="alpha/beta-Hydrolases"/>
    <property type="match status" value="1"/>
</dbReference>
<evidence type="ECO:0000256" key="1">
    <source>
        <dbReference type="SAM" id="MobiDB-lite"/>
    </source>
</evidence>
<evidence type="ECO:0000313" key="2">
    <source>
        <dbReference type="EMBL" id="KAF9735065.1"/>
    </source>
</evidence>
<comment type="caution">
    <text evidence="2">The sequence shown here is derived from an EMBL/GenBank/DDBJ whole genome shotgun (WGS) entry which is preliminary data.</text>
</comment>
<dbReference type="InterPro" id="IPR029058">
    <property type="entry name" value="AB_hydrolase_fold"/>
</dbReference>
<reference evidence="2" key="1">
    <citation type="journal article" date="2020" name="Mol. Plant Microbe Interact.">
        <title>Genome Sequence of the Biocontrol Agent Coniothyrium minitans strain Conio (IMI 134523).</title>
        <authorList>
            <person name="Patel D."/>
            <person name="Shittu T.A."/>
            <person name="Baroncelli R."/>
            <person name="Muthumeenakshi S."/>
            <person name="Osborne T.H."/>
            <person name="Janganan T.K."/>
            <person name="Sreenivasaprasad S."/>
        </authorList>
    </citation>
    <scope>NUCLEOTIDE SEQUENCE</scope>
    <source>
        <strain evidence="2">Conio</strain>
    </source>
</reference>
<keyword evidence="3" id="KW-1185">Reference proteome</keyword>
<dbReference type="Proteomes" id="UP000756921">
    <property type="component" value="Unassembled WGS sequence"/>
</dbReference>
<name>A0A9P6GII3_9PLEO</name>
<dbReference type="EMBL" id="WJXW01000006">
    <property type="protein sequence ID" value="KAF9735065.1"/>
    <property type="molecule type" value="Genomic_DNA"/>
</dbReference>
<accession>A0A9P6GII3</accession>
<organism evidence="2 3">
    <name type="scientific">Paraphaeosphaeria minitans</name>
    <dbReference type="NCBI Taxonomy" id="565426"/>
    <lineage>
        <taxon>Eukaryota</taxon>
        <taxon>Fungi</taxon>
        <taxon>Dikarya</taxon>
        <taxon>Ascomycota</taxon>
        <taxon>Pezizomycotina</taxon>
        <taxon>Dothideomycetes</taxon>
        <taxon>Pleosporomycetidae</taxon>
        <taxon>Pleosporales</taxon>
        <taxon>Massarineae</taxon>
        <taxon>Didymosphaeriaceae</taxon>
        <taxon>Paraphaeosphaeria</taxon>
    </lineage>
</organism>
<gene>
    <name evidence="2" type="ORF">PMIN01_06470</name>
</gene>
<dbReference type="AlphaFoldDB" id="A0A9P6GII3"/>
<proteinExistence type="predicted"/>